<dbReference type="AlphaFoldDB" id="A0A7X0NKI9"/>
<evidence type="ECO:0000313" key="3">
    <source>
        <dbReference type="Proteomes" id="UP000537141"/>
    </source>
</evidence>
<accession>A0A7X0NKI9</accession>
<dbReference type="RefSeq" id="WP_184426844.1">
    <property type="nucleotide sequence ID" value="NZ_BAABLB010000011.1"/>
</dbReference>
<keyword evidence="3" id="KW-1185">Reference proteome</keyword>
<reference evidence="2 3" key="1">
    <citation type="submission" date="2020-08" db="EMBL/GenBank/DDBJ databases">
        <title>Genomic Encyclopedia of Type Strains, Phase IV (KMG-IV): sequencing the most valuable type-strain genomes for metagenomic binning, comparative biology and taxonomic classification.</title>
        <authorList>
            <person name="Goeker M."/>
        </authorList>
    </citation>
    <scope>NUCLEOTIDE SEQUENCE [LARGE SCALE GENOMIC DNA]</scope>
    <source>
        <strain evidence="2 3">DSM 26287</strain>
    </source>
</reference>
<dbReference type="Pfam" id="PF14348">
    <property type="entry name" value="DtrJ-like"/>
    <property type="match status" value="1"/>
</dbReference>
<feature type="transmembrane region" description="Helical" evidence="1">
    <location>
        <begin position="5"/>
        <end position="23"/>
    </location>
</feature>
<feature type="transmembrane region" description="Helical" evidence="1">
    <location>
        <begin position="155"/>
        <end position="176"/>
    </location>
</feature>
<organism evidence="2 3">
    <name type="scientific">Thalassotalea piscium</name>
    <dbReference type="NCBI Taxonomy" id="1230533"/>
    <lineage>
        <taxon>Bacteria</taxon>
        <taxon>Pseudomonadati</taxon>
        <taxon>Pseudomonadota</taxon>
        <taxon>Gammaproteobacteria</taxon>
        <taxon>Alteromonadales</taxon>
        <taxon>Colwelliaceae</taxon>
        <taxon>Thalassotalea</taxon>
    </lineage>
</organism>
<evidence type="ECO:0000313" key="2">
    <source>
        <dbReference type="EMBL" id="MBB6545134.1"/>
    </source>
</evidence>
<dbReference type="InterPro" id="IPR022266">
    <property type="entry name" value="DtrJ-like"/>
</dbReference>
<evidence type="ECO:0000256" key="1">
    <source>
        <dbReference type="SAM" id="Phobius"/>
    </source>
</evidence>
<feature type="transmembrane region" description="Helical" evidence="1">
    <location>
        <begin position="183"/>
        <end position="200"/>
    </location>
</feature>
<keyword evidence="1" id="KW-0472">Membrane</keyword>
<evidence type="ECO:0008006" key="4">
    <source>
        <dbReference type="Google" id="ProtNLM"/>
    </source>
</evidence>
<keyword evidence="1" id="KW-0812">Transmembrane</keyword>
<feature type="transmembrane region" description="Helical" evidence="1">
    <location>
        <begin position="114"/>
        <end position="135"/>
    </location>
</feature>
<dbReference type="Proteomes" id="UP000537141">
    <property type="component" value="Unassembled WGS sequence"/>
</dbReference>
<proteinExistence type="predicted"/>
<sequence>MRTILIFIAIVFAELFIMSLMPLESVKSIIEEETNHTKTWFGEQKTNSMLKDASNLFTLLFISTGAVQGSNDFFLKHRKKRYNKGWQQVSDAKIFDMLASAMEKIWLVIKSGMLRLQIMWVCLLLGMSFILPALIDGLAIRQIQKWGESNVSPNLYSYFNVIFISCFAVPFILLFWPMAITPIYMLAWTVILAGSLWVISSNWQHGG</sequence>
<gene>
    <name evidence="2" type="ORF">HNQ55_003677</name>
</gene>
<protein>
    <recommendedName>
        <fullName evidence="4">DUF4400 domain-containing protein</fullName>
    </recommendedName>
</protein>
<dbReference type="EMBL" id="JACHHU010000050">
    <property type="protein sequence ID" value="MBB6545134.1"/>
    <property type="molecule type" value="Genomic_DNA"/>
</dbReference>
<keyword evidence="1" id="KW-1133">Transmembrane helix</keyword>
<feature type="transmembrane region" description="Helical" evidence="1">
    <location>
        <begin position="56"/>
        <end position="75"/>
    </location>
</feature>
<comment type="caution">
    <text evidence="2">The sequence shown here is derived from an EMBL/GenBank/DDBJ whole genome shotgun (WGS) entry which is preliminary data.</text>
</comment>
<name>A0A7X0NKI9_9GAMM</name>